<dbReference type="Gene3D" id="1.20.1250.20">
    <property type="entry name" value="MFS general substrate transporter like domains"/>
    <property type="match status" value="2"/>
</dbReference>
<comment type="subcellular location">
    <subcellularLocation>
        <location evidence="1">Endomembrane system</location>
        <topology evidence="1">Multi-pass membrane protein</topology>
    </subcellularLocation>
</comment>
<keyword evidence="5 6" id="KW-0472">Membrane</keyword>
<evidence type="ECO:0000259" key="7">
    <source>
        <dbReference type="PROSITE" id="PS50850"/>
    </source>
</evidence>
<feature type="transmembrane region" description="Helical" evidence="6">
    <location>
        <begin position="51"/>
        <end position="72"/>
    </location>
</feature>
<dbReference type="Proteomes" id="UP001055955">
    <property type="component" value="Chromosome"/>
</dbReference>
<evidence type="ECO:0000256" key="1">
    <source>
        <dbReference type="ARBA" id="ARBA00004127"/>
    </source>
</evidence>
<evidence type="ECO:0000313" key="8">
    <source>
        <dbReference type="EMBL" id="UTC24229.1"/>
    </source>
</evidence>
<feature type="transmembrane region" description="Helical" evidence="6">
    <location>
        <begin position="377"/>
        <end position="396"/>
    </location>
</feature>
<dbReference type="Pfam" id="PF11700">
    <property type="entry name" value="ATG22"/>
    <property type="match status" value="1"/>
</dbReference>
<feature type="transmembrane region" description="Helical" evidence="6">
    <location>
        <begin position="21"/>
        <end position="39"/>
    </location>
</feature>
<feature type="domain" description="Major facilitator superfamily (MFS) profile" evidence="7">
    <location>
        <begin position="252"/>
        <end position="441"/>
    </location>
</feature>
<feature type="transmembrane region" description="Helical" evidence="6">
    <location>
        <begin position="319"/>
        <end position="337"/>
    </location>
</feature>
<feature type="transmembrane region" description="Helical" evidence="6">
    <location>
        <begin position="191"/>
        <end position="209"/>
    </location>
</feature>
<feature type="transmembrane region" description="Helical" evidence="6">
    <location>
        <begin position="408"/>
        <end position="427"/>
    </location>
</feature>
<dbReference type="InterPro" id="IPR050495">
    <property type="entry name" value="ATG22/LtaA_families"/>
</dbReference>
<evidence type="ECO:0000256" key="5">
    <source>
        <dbReference type="ARBA" id="ARBA00023136"/>
    </source>
</evidence>
<organism evidence="8 9">
    <name type="scientific">Candidatus Comchoanobacter bicostacola</name>
    <dbReference type="NCBI Taxonomy" id="2919598"/>
    <lineage>
        <taxon>Bacteria</taxon>
        <taxon>Pseudomonadati</taxon>
        <taxon>Pseudomonadota</taxon>
        <taxon>Gammaproteobacteria</taxon>
        <taxon>Candidatus Comchoanobacterales</taxon>
        <taxon>Candidatus Comchoanobacteraceae</taxon>
        <taxon>Candidatus Comchoanobacter</taxon>
    </lineage>
</organism>
<keyword evidence="9" id="KW-1185">Reference proteome</keyword>
<dbReference type="PANTHER" id="PTHR23519">
    <property type="entry name" value="AUTOPHAGY-RELATED PROTEIN 22"/>
    <property type="match status" value="1"/>
</dbReference>
<feature type="transmembrane region" description="Helical" evidence="6">
    <location>
        <begin position="286"/>
        <end position="307"/>
    </location>
</feature>
<sequence length="441" mass="48992">MSSITQLISNPLKRAWCLFDWAHSVWPVVIITFVFPNYFTKEIAADSFTGSILWGHAMTLSGLLIGLITPFLGVISDTLGNSMFWLRLFTIINIICAFALWFAYPDPSYIYYSLTFVILGVVAFEVSSAFYNGQLTQICDSDEISKISGLAWGLGYIAGIFCLAIAFILFIKPDIPAFGFSEANHQSHIRIIGPLVGLWYLVFAIPLMLQSEDKFPNKSVINKNEHPPLLTILKSAYRKFIDSIHKAKKTSFIFYYLIIRMIYTDGINTLFAFAGIYAANTFDMDMYGIMIFGIACNLVCGIGAILCGWLDSIIGEQRSITIGLTFITIITAAILSVDTLEAFWVLALLATFFIGPLQASSRSLMAKICPDESRGEFFGLYALSGRITSFLGPLFLTEITLITGSQRSGMSTILIFFIIGLIGMLWLEIPQQLLVATKESD</sequence>
<accession>A0ABY5DKH3</accession>
<dbReference type="PANTHER" id="PTHR23519:SF1">
    <property type="entry name" value="AUTOPHAGY-RELATED PROTEIN 22"/>
    <property type="match status" value="1"/>
</dbReference>
<feature type="transmembrane region" description="Helical" evidence="6">
    <location>
        <begin position="84"/>
        <end position="104"/>
    </location>
</feature>
<evidence type="ECO:0000256" key="6">
    <source>
        <dbReference type="SAM" id="Phobius"/>
    </source>
</evidence>
<dbReference type="InterPro" id="IPR036259">
    <property type="entry name" value="MFS_trans_sf"/>
</dbReference>
<keyword evidence="4 6" id="KW-1133">Transmembrane helix</keyword>
<evidence type="ECO:0000256" key="4">
    <source>
        <dbReference type="ARBA" id="ARBA00022989"/>
    </source>
</evidence>
<evidence type="ECO:0000256" key="2">
    <source>
        <dbReference type="ARBA" id="ARBA00022448"/>
    </source>
</evidence>
<proteinExistence type="predicted"/>
<feature type="transmembrane region" description="Helical" evidence="6">
    <location>
        <begin position="343"/>
        <end position="365"/>
    </location>
</feature>
<dbReference type="SUPFAM" id="SSF103473">
    <property type="entry name" value="MFS general substrate transporter"/>
    <property type="match status" value="1"/>
</dbReference>
<dbReference type="InterPro" id="IPR024671">
    <property type="entry name" value="Atg22-like"/>
</dbReference>
<name>A0ABY5DKH3_9GAMM</name>
<dbReference type="EMBL" id="CP092900">
    <property type="protein sequence ID" value="UTC24229.1"/>
    <property type="molecule type" value="Genomic_DNA"/>
</dbReference>
<gene>
    <name evidence="8" type="ORF">MMH89_03200</name>
</gene>
<dbReference type="RefSeq" id="WP_258568014.1">
    <property type="nucleotide sequence ID" value="NZ_CP092900.1"/>
</dbReference>
<feature type="transmembrane region" description="Helical" evidence="6">
    <location>
        <begin position="110"/>
        <end position="131"/>
    </location>
</feature>
<protein>
    <submittedName>
        <fullName evidence="8">MFS transporter</fullName>
    </submittedName>
</protein>
<feature type="transmembrane region" description="Helical" evidence="6">
    <location>
        <begin position="151"/>
        <end position="171"/>
    </location>
</feature>
<dbReference type="PROSITE" id="PS50850">
    <property type="entry name" value="MFS"/>
    <property type="match status" value="1"/>
</dbReference>
<evidence type="ECO:0000256" key="3">
    <source>
        <dbReference type="ARBA" id="ARBA00022692"/>
    </source>
</evidence>
<reference evidence="8 9" key="1">
    <citation type="journal article" date="2022" name="Nat. Microbiol.">
        <title>The microbiome of a bacterivorous marine choanoflagellate contains a resource-demanding obligate bacterial associate.</title>
        <authorList>
            <person name="Needham D.M."/>
            <person name="Poirier C."/>
            <person name="Bachy C."/>
            <person name="George E.E."/>
            <person name="Wilken S."/>
            <person name="Yung C.C.M."/>
            <person name="Limardo A.J."/>
            <person name="Morando M."/>
            <person name="Sudek L."/>
            <person name="Malmstrom R.R."/>
            <person name="Keeling P.J."/>
            <person name="Santoro A.E."/>
            <person name="Worden A.Z."/>
        </authorList>
    </citation>
    <scope>NUCLEOTIDE SEQUENCE [LARGE SCALE GENOMIC DNA]</scope>
    <source>
        <strain evidence="8 9">Comchoano-1</strain>
    </source>
</reference>
<evidence type="ECO:0000313" key="9">
    <source>
        <dbReference type="Proteomes" id="UP001055955"/>
    </source>
</evidence>
<dbReference type="InterPro" id="IPR020846">
    <property type="entry name" value="MFS_dom"/>
</dbReference>
<feature type="transmembrane region" description="Helical" evidence="6">
    <location>
        <begin position="253"/>
        <end position="280"/>
    </location>
</feature>
<keyword evidence="3 6" id="KW-0812">Transmembrane</keyword>
<keyword evidence="2" id="KW-0813">Transport</keyword>